<keyword evidence="2" id="KW-0812">Transmembrane</keyword>
<gene>
    <name evidence="3" type="ORF">AWW66_00225</name>
</gene>
<evidence type="ECO:0000313" key="4">
    <source>
        <dbReference type="Proteomes" id="UP000070620"/>
    </source>
</evidence>
<reference evidence="3 4" key="1">
    <citation type="submission" date="2016-01" db="EMBL/GenBank/DDBJ databases">
        <title>Whole genome sequence and analysis of Micromonospora rosaria DSM 803, which can produce antibacterial substance rosamicin.</title>
        <authorList>
            <person name="Yang H."/>
            <person name="He X."/>
            <person name="Zhu D."/>
        </authorList>
    </citation>
    <scope>NUCLEOTIDE SEQUENCE [LARGE SCALE GENOMIC DNA]</scope>
    <source>
        <strain evidence="3 4">DSM 803</strain>
    </source>
</reference>
<evidence type="ECO:0000256" key="1">
    <source>
        <dbReference type="SAM" id="MobiDB-lite"/>
    </source>
</evidence>
<sequence>MGAPDHRPGPDELVDRLVELWTEAGQPSEETLRSLAGERPTAGGFLAGGLPPGTVERILNGRETAWKVVEPFVAACLVAAGLAPELVDAEVAQWRAGWRAATAGGVPTGLPTDRPSAPTADEPTGRRTPWWRWPAVITASIVVLGVAPLVLIWLTVPDSAGRVEPGPHAVGSPPAAGRPAAPATPTGSPPTRRASAQATSPAGSPTVSAPNLLTDPGFETLPTAWRTFGPSTVLTPTRTRRSGQHALQIGTTAPTQVAAGATGSPDRLTTVTGAAYTATCWVRSADPVGVYAQLQEYTQDWQRVSAPTRSPKIVLADPTRWYRISVSFRRAHGGNNLPLSVFSGDLRADGPTLLIDDCSLRRTS</sequence>
<feature type="region of interest" description="Disordered" evidence="1">
    <location>
        <begin position="103"/>
        <end position="127"/>
    </location>
</feature>
<dbReference type="Proteomes" id="UP000070620">
    <property type="component" value="Unassembled WGS sequence"/>
</dbReference>
<dbReference type="InterPro" id="IPR008979">
    <property type="entry name" value="Galactose-bd-like_sf"/>
</dbReference>
<accession>A0A136PZP9</accession>
<keyword evidence="2" id="KW-0472">Membrane</keyword>
<dbReference type="AlphaFoldDB" id="A0A136PZP9"/>
<feature type="transmembrane region" description="Helical" evidence="2">
    <location>
        <begin position="135"/>
        <end position="156"/>
    </location>
</feature>
<organism evidence="3 4">
    <name type="scientific">Micromonospora rosaria</name>
    <dbReference type="NCBI Taxonomy" id="47874"/>
    <lineage>
        <taxon>Bacteria</taxon>
        <taxon>Bacillati</taxon>
        <taxon>Actinomycetota</taxon>
        <taxon>Actinomycetes</taxon>
        <taxon>Micromonosporales</taxon>
        <taxon>Micromonosporaceae</taxon>
        <taxon>Micromonospora</taxon>
    </lineage>
</organism>
<evidence type="ECO:0000313" key="3">
    <source>
        <dbReference type="EMBL" id="KXK63918.1"/>
    </source>
</evidence>
<dbReference type="Gene3D" id="2.60.120.260">
    <property type="entry name" value="Galactose-binding domain-like"/>
    <property type="match status" value="1"/>
</dbReference>
<evidence type="ECO:0000256" key="2">
    <source>
        <dbReference type="SAM" id="Phobius"/>
    </source>
</evidence>
<keyword evidence="2" id="KW-1133">Transmembrane helix</keyword>
<name>A0A136PZP9_9ACTN</name>
<feature type="compositionally biased region" description="Polar residues" evidence="1">
    <location>
        <begin position="196"/>
        <end position="211"/>
    </location>
</feature>
<feature type="compositionally biased region" description="Low complexity" evidence="1">
    <location>
        <begin position="171"/>
        <end position="195"/>
    </location>
</feature>
<feature type="region of interest" description="Disordered" evidence="1">
    <location>
        <begin position="164"/>
        <end position="212"/>
    </location>
</feature>
<protein>
    <recommendedName>
        <fullName evidence="5">CBM-cenC domain-containing protein</fullName>
    </recommendedName>
</protein>
<proteinExistence type="predicted"/>
<evidence type="ECO:0008006" key="5">
    <source>
        <dbReference type="Google" id="ProtNLM"/>
    </source>
</evidence>
<keyword evidence="4" id="KW-1185">Reference proteome</keyword>
<dbReference type="SUPFAM" id="SSF49785">
    <property type="entry name" value="Galactose-binding domain-like"/>
    <property type="match status" value="1"/>
</dbReference>
<dbReference type="EMBL" id="LRQV01000001">
    <property type="protein sequence ID" value="KXK63918.1"/>
    <property type="molecule type" value="Genomic_DNA"/>
</dbReference>
<comment type="caution">
    <text evidence="3">The sequence shown here is derived from an EMBL/GenBank/DDBJ whole genome shotgun (WGS) entry which is preliminary data.</text>
</comment>